<dbReference type="PROSITE" id="PS50022">
    <property type="entry name" value="FA58C_3"/>
    <property type="match status" value="1"/>
</dbReference>
<protein>
    <recommendedName>
        <fullName evidence="1">F5/8 type C domain-containing protein</fullName>
    </recommendedName>
</protein>
<keyword evidence="3" id="KW-1185">Reference proteome</keyword>
<dbReference type="SUPFAM" id="SSF49785">
    <property type="entry name" value="Galactose-binding domain-like"/>
    <property type="match status" value="1"/>
</dbReference>
<dbReference type="Gene3D" id="2.60.120.260">
    <property type="entry name" value="Galactose-binding domain-like"/>
    <property type="match status" value="1"/>
</dbReference>
<comment type="caution">
    <text evidence="2">The sequence shown here is derived from an EMBL/GenBank/DDBJ whole genome shotgun (WGS) entry which is preliminary data.</text>
</comment>
<evidence type="ECO:0000313" key="3">
    <source>
        <dbReference type="Proteomes" id="UP001470230"/>
    </source>
</evidence>
<dbReference type="InterPro" id="IPR008979">
    <property type="entry name" value="Galactose-bd-like_sf"/>
</dbReference>
<dbReference type="EMBL" id="JAPFFF010000052">
    <property type="protein sequence ID" value="KAK8839282.1"/>
    <property type="molecule type" value="Genomic_DNA"/>
</dbReference>
<evidence type="ECO:0000313" key="2">
    <source>
        <dbReference type="EMBL" id="KAK8839282.1"/>
    </source>
</evidence>
<sequence>MSKLSQLQLKYSNIKRVPFQTYDQDFTFIVNGEEFKTSRLVSDLLSPNICKMHLSDPTIDRFTINIQEKGDFSHILQLITFDQYEIQSNEIEFIIKVIEILGNSDLEIMQDNNSNQITIDNVFSLIQEHENFSIFYKKNYENEIEFISSHFYEICDSHYEELKIIQYTTLMQIIEHDHLHLKNEDQLLKFINKIYIENNKYSNLYENVLFANVTSKAMTEFLSIFDYNDLTHLLWSTLSSRLEKEIITKIESKIERYKTDQNQETNNDNNLNIKSFLYKEGQELNGIFRYLKQKTGQNIHDNGTISISTNTFHSRHHPKNLVDLDTNNCYWTGNTSINAWVCFDFKNMKVEISSYSINSDNRNPGGSQIKNWVLEVSNDEKNWTEIDEHSNYDGLNGNNIIKTFNVKPNNFSRFVRIRQTGDYYGYPNVFLVIKSIEFYGKLSEN</sequence>
<gene>
    <name evidence="2" type="ORF">M9Y10_032214</name>
</gene>
<reference evidence="2 3" key="1">
    <citation type="submission" date="2024-04" db="EMBL/GenBank/DDBJ databases">
        <title>Tritrichomonas musculus Genome.</title>
        <authorList>
            <person name="Alves-Ferreira E."/>
            <person name="Grigg M."/>
            <person name="Lorenzi H."/>
            <person name="Galac M."/>
        </authorList>
    </citation>
    <scope>NUCLEOTIDE SEQUENCE [LARGE SCALE GENOMIC DNA]</scope>
    <source>
        <strain evidence="2 3">EAF2021</strain>
    </source>
</reference>
<accession>A0ABR2H0W9</accession>
<proteinExistence type="predicted"/>
<dbReference type="InterPro" id="IPR000421">
    <property type="entry name" value="FA58C"/>
</dbReference>
<evidence type="ECO:0000259" key="1">
    <source>
        <dbReference type="PROSITE" id="PS50022"/>
    </source>
</evidence>
<dbReference type="Proteomes" id="UP001470230">
    <property type="component" value="Unassembled WGS sequence"/>
</dbReference>
<feature type="domain" description="F5/8 type C" evidence="1">
    <location>
        <begin position="285"/>
        <end position="441"/>
    </location>
</feature>
<organism evidence="2 3">
    <name type="scientific">Tritrichomonas musculus</name>
    <dbReference type="NCBI Taxonomy" id="1915356"/>
    <lineage>
        <taxon>Eukaryota</taxon>
        <taxon>Metamonada</taxon>
        <taxon>Parabasalia</taxon>
        <taxon>Tritrichomonadida</taxon>
        <taxon>Tritrichomonadidae</taxon>
        <taxon>Tritrichomonas</taxon>
    </lineage>
</organism>
<dbReference type="Pfam" id="PF00754">
    <property type="entry name" value="F5_F8_type_C"/>
    <property type="match status" value="1"/>
</dbReference>
<name>A0ABR2H0W9_9EUKA</name>